<reference evidence="2" key="1">
    <citation type="journal article" date="2020" name="Nature">
        <title>Giant virus diversity and host interactions through global metagenomics.</title>
        <authorList>
            <person name="Schulz F."/>
            <person name="Roux S."/>
            <person name="Paez-Espino D."/>
            <person name="Jungbluth S."/>
            <person name="Walsh D.A."/>
            <person name="Denef V.J."/>
            <person name="McMahon K.D."/>
            <person name="Konstantinidis K.T."/>
            <person name="Eloe-Fadrosh E.A."/>
            <person name="Kyrpides N.C."/>
            <person name="Woyke T."/>
        </authorList>
    </citation>
    <scope>NUCLEOTIDE SEQUENCE</scope>
    <source>
        <strain evidence="2">GVMAG-M-3300023184-50</strain>
    </source>
</reference>
<dbReference type="EMBL" id="MN740114">
    <property type="protein sequence ID" value="QHT88337.1"/>
    <property type="molecule type" value="Genomic_DNA"/>
</dbReference>
<feature type="domain" description="Minor capsid protein P8 central region" evidence="1">
    <location>
        <begin position="65"/>
        <end position="178"/>
    </location>
</feature>
<name>A0A6C0I7J4_9ZZZZ</name>
<evidence type="ECO:0000313" key="2">
    <source>
        <dbReference type="EMBL" id="QHT88337.1"/>
    </source>
</evidence>
<dbReference type="Pfam" id="PF19065">
    <property type="entry name" value="P8_CR"/>
    <property type="match status" value="1"/>
</dbReference>
<evidence type="ECO:0000259" key="1">
    <source>
        <dbReference type="Pfam" id="PF19065"/>
    </source>
</evidence>
<proteinExistence type="predicted"/>
<sequence length="187" mass="22042">MSELDQIYIGTAIPNAPKHTGFVPNLVDPETTSTQAFKLFQTHYENPRLPFGATFQQQATIRIHTATPLNQLYFSDKNIDYLQSELRHRVWIASNQKHTIERQNPEDLKTVMRSYYLQYSFNNPDRVKEELNELNERVLAYTVDMVMVEINQYLKYRKDILNYPEQISRPINANMVGTKSAEFKRFF</sequence>
<dbReference type="InterPro" id="IPR043916">
    <property type="entry name" value="P8_CR"/>
</dbReference>
<accession>A0A6C0I7J4</accession>
<dbReference type="AlphaFoldDB" id="A0A6C0I7J4"/>
<organism evidence="2">
    <name type="scientific">viral metagenome</name>
    <dbReference type="NCBI Taxonomy" id="1070528"/>
    <lineage>
        <taxon>unclassified sequences</taxon>
        <taxon>metagenomes</taxon>
        <taxon>organismal metagenomes</taxon>
    </lineage>
</organism>
<protein>
    <recommendedName>
        <fullName evidence="1">Minor capsid protein P8 central region domain-containing protein</fullName>
    </recommendedName>
</protein>